<proteinExistence type="predicted"/>
<dbReference type="PANTHER" id="PTHR35175">
    <property type="entry name" value="DUF1289 DOMAIN-CONTAINING PROTEIN"/>
    <property type="match status" value="1"/>
</dbReference>
<reference evidence="1 2" key="1">
    <citation type="submission" date="2023-01" db="EMBL/GenBank/DDBJ databases">
        <title>Novel species of the genus Vogesella isolated from rivers.</title>
        <authorList>
            <person name="Lu H."/>
        </authorList>
    </citation>
    <scope>NUCLEOTIDE SEQUENCE [LARGE SCALE GENOMIC DNA]</scope>
    <source>
        <strain evidence="1 2">DC21W</strain>
    </source>
</reference>
<organism evidence="1 2">
    <name type="scientific">Vogesella aquatica</name>
    <dbReference type="NCBI Taxonomy" id="2984206"/>
    <lineage>
        <taxon>Bacteria</taxon>
        <taxon>Pseudomonadati</taxon>
        <taxon>Pseudomonadota</taxon>
        <taxon>Betaproteobacteria</taxon>
        <taxon>Neisseriales</taxon>
        <taxon>Chromobacteriaceae</taxon>
        <taxon>Vogesella</taxon>
    </lineage>
</organism>
<dbReference type="PANTHER" id="PTHR35175:SF2">
    <property type="entry name" value="DUF1289 DOMAIN-CONTAINING PROTEIN"/>
    <property type="match status" value="1"/>
</dbReference>
<sequence>MAEVASPCIKQCKLDDSRRYCTGCLRTLDEITGWSSASNVQKQAALDRIASLRQPLPVRQLHCTQCGSAFACGTGGRQGGCWCADLPPLASPASASGDCLCPACLHAAAAARQTR</sequence>
<dbReference type="Proteomes" id="UP001219956">
    <property type="component" value="Unassembled WGS sequence"/>
</dbReference>
<gene>
    <name evidence="1" type="ORF">PQU95_05300</name>
</gene>
<dbReference type="Pfam" id="PF14375">
    <property type="entry name" value="Cys_rich_CWC"/>
    <property type="match status" value="1"/>
</dbReference>
<dbReference type="EMBL" id="JAQQLF010000006">
    <property type="protein sequence ID" value="MDC7716628.1"/>
    <property type="molecule type" value="Genomic_DNA"/>
</dbReference>
<dbReference type="InterPro" id="IPR010710">
    <property type="entry name" value="DUF1289"/>
</dbReference>
<dbReference type="InterPro" id="IPR032720">
    <property type="entry name" value="Cys_rich_CWC"/>
</dbReference>
<dbReference type="Pfam" id="PF06945">
    <property type="entry name" value="DUF1289"/>
    <property type="match status" value="1"/>
</dbReference>
<accession>A0ABT5IWQ2</accession>
<evidence type="ECO:0000313" key="1">
    <source>
        <dbReference type="EMBL" id="MDC7716628.1"/>
    </source>
</evidence>
<dbReference type="RefSeq" id="WP_272751025.1">
    <property type="nucleotide sequence ID" value="NZ_JAQQLF010000006.1"/>
</dbReference>
<comment type="caution">
    <text evidence="1">The sequence shown here is derived from an EMBL/GenBank/DDBJ whole genome shotgun (WGS) entry which is preliminary data.</text>
</comment>
<keyword evidence="2" id="KW-1185">Reference proteome</keyword>
<protein>
    <submittedName>
        <fullName evidence="1">DUF1289 domain-containing protein</fullName>
    </submittedName>
</protein>
<evidence type="ECO:0000313" key="2">
    <source>
        <dbReference type="Proteomes" id="UP001219956"/>
    </source>
</evidence>
<name>A0ABT5IWQ2_9NEIS</name>